<dbReference type="AlphaFoldDB" id="A0A7J8H1P7"/>
<reference evidence="2 3" key="1">
    <citation type="journal article" date="2020" name="Nature">
        <title>Six reference-quality genomes reveal evolution of bat adaptations.</title>
        <authorList>
            <person name="Jebb D."/>
            <person name="Huang Z."/>
            <person name="Pippel M."/>
            <person name="Hughes G.M."/>
            <person name="Lavrichenko K."/>
            <person name="Devanna P."/>
            <person name="Winkler S."/>
            <person name="Jermiin L.S."/>
            <person name="Skirmuntt E.C."/>
            <person name="Katzourakis A."/>
            <person name="Burkitt-Gray L."/>
            <person name="Ray D.A."/>
            <person name="Sullivan K.A.M."/>
            <person name="Roscito J.G."/>
            <person name="Kirilenko B.M."/>
            <person name="Davalos L.M."/>
            <person name="Corthals A.P."/>
            <person name="Power M.L."/>
            <person name="Jones G."/>
            <person name="Ransome R.D."/>
            <person name="Dechmann D.K.N."/>
            <person name="Locatelli A.G."/>
            <person name="Puechmaille S.J."/>
            <person name="Fedrigo O."/>
            <person name="Jarvis E.D."/>
            <person name="Hiller M."/>
            <person name="Vernes S.C."/>
            <person name="Myers E.W."/>
            <person name="Teeling E.C."/>
        </authorList>
    </citation>
    <scope>NUCLEOTIDE SEQUENCE [LARGE SCALE GENOMIC DNA]</scope>
    <source>
        <strain evidence="2">MRouAeg1</strain>
        <tissue evidence="2">Muscle</tissue>
    </source>
</reference>
<evidence type="ECO:0000313" key="3">
    <source>
        <dbReference type="Proteomes" id="UP000593571"/>
    </source>
</evidence>
<evidence type="ECO:0000256" key="1">
    <source>
        <dbReference type="SAM" id="MobiDB-lite"/>
    </source>
</evidence>
<dbReference type="InterPro" id="IPR001197">
    <property type="entry name" value="Ribosomal_uL16_euk_arch"/>
</dbReference>
<comment type="caution">
    <text evidence="2">The sequence shown here is derived from an EMBL/GenBank/DDBJ whole genome shotgun (WGS) entry which is preliminary data.</text>
</comment>
<keyword evidence="3" id="KW-1185">Reference proteome</keyword>
<organism evidence="2 3">
    <name type="scientific">Rousettus aegyptiacus</name>
    <name type="common">Egyptian fruit bat</name>
    <name type="synonym">Pteropus aegyptiacus</name>
    <dbReference type="NCBI Taxonomy" id="9407"/>
    <lineage>
        <taxon>Eukaryota</taxon>
        <taxon>Metazoa</taxon>
        <taxon>Chordata</taxon>
        <taxon>Craniata</taxon>
        <taxon>Vertebrata</taxon>
        <taxon>Euteleostomi</taxon>
        <taxon>Mammalia</taxon>
        <taxon>Eutheria</taxon>
        <taxon>Laurasiatheria</taxon>
        <taxon>Chiroptera</taxon>
        <taxon>Yinpterochiroptera</taxon>
        <taxon>Pteropodoidea</taxon>
        <taxon>Pteropodidae</taxon>
        <taxon>Rousettinae</taxon>
        <taxon>Rousettus</taxon>
    </lineage>
</organism>
<dbReference type="Proteomes" id="UP000593571">
    <property type="component" value="Unassembled WGS sequence"/>
</dbReference>
<dbReference type="InterPro" id="IPR036920">
    <property type="entry name" value="Ribosomal_uL16_sf"/>
</dbReference>
<feature type="region of interest" description="Disordered" evidence="1">
    <location>
        <begin position="98"/>
        <end position="149"/>
    </location>
</feature>
<dbReference type="PANTHER" id="PTHR11726">
    <property type="entry name" value="60S RIBOSOMAL PROTEIN L10"/>
    <property type="match status" value="1"/>
</dbReference>
<feature type="compositionally biased region" description="Basic and acidic residues" evidence="1">
    <location>
        <begin position="120"/>
        <end position="133"/>
    </location>
</feature>
<dbReference type="EMBL" id="JACASE010000005">
    <property type="protein sequence ID" value="KAF6466117.1"/>
    <property type="molecule type" value="Genomic_DNA"/>
</dbReference>
<dbReference type="GO" id="GO:0006412">
    <property type="term" value="P:translation"/>
    <property type="evidence" value="ECO:0007669"/>
    <property type="project" value="InterPro"/>
</dbReference>
<evidence type="ECO:0000313" key="2">
    <source>
        <dbReference type="EMBL" id="KAF6466117.1"/>
    </source>
</evidence>
<sequence>MAVARGRRPSRGCWYCRKRLRPKSRFCPGAPDPKARFSDLGQKRQRRTSPRSVAAGCPHQPAVLCPAVRPGRVCRGLWRAAGHGGRVHTGHLVMPVDTELQSTEPVTEGLRRAKFKSPGSRKEPAFPKPRHPDSPVPFHRSHGREVRLC</sequence>
<name>A0A7J8H1P7_ROUAE</name>
<accession>A0A7J8H1P7</accession>
<dbReference type="GO" id="GO:0003735">
    <property type="term" value="F:structural constituent of ribosome"/>
    <property type="evidence" value="ECO:0007669"/>
    <property type="project" value="InterPro"/>
</dbReference>
<dbReference type="GO" id="GO:0005840">
    <property type="term" value="C:ribosome"/>
    <property type="evidence" value="ECO:0007669"/>
    <property type="project" value="InterPro"/>
</dbReference>
<dbReference type="Gene3D" id="3.90.1170.10">
    <property type="entry name" value="Ribosomal protein L10e/L16"/>
    <property type="match status" value="2"/>
</dbReference>
<dbReference type="SUPFAM" id="SSF54686">
    <property type="entry name" value="Ribosomal protein L16p/L10e"/>
    <property type="match status" value="1"/>
</dbReference>
<feature type="region of interest" description="Disordered" evidence="1">
    <location>
        <begin position="26"/>
        <end position="55"/>
    </location>
</feature>
<gene>
    <name evidence="2" type="ORF">HJG63_011409</name>
</gene>
<proteinExistence type="predicted"/>
<protein>
    <submittedName>
        <fullName evidence="2">Uncharacterized protein</fullName>
    </submittedName>
</protein>